<keyword evidence="5" id="KW-1185">Reference proteome</keyword>
<evidence type="ECO:0000259" key="3">
    <source>
        <dbReference type="SMART" id="SM00062"/>
    </source>
</evidence>
<reference evidence="4 5" key="1">
    <citation type="submission" date="2020-08" db="EMBL/GenBank/DDBJ databases">
        <title>Sequencing the genomes of 1000 actinobacteria strains.</title>
        <authorList>
            <person name="Klenk H.-P."/>
        </authorList>
    </citation>
    <scope>NUCLEOTIDE SEQUENCE [LARGE SCALE GENOMIC DNA]</scope>
    <source>
        <strain evidence="4 5">DSM 44786</strain>
    </source>
</reference>
<organism evidence="4 5">
    <name type="scientific">Kitasatospora gansuensis</name>
    <dbReference type="NCBI Taxonomy" id="258050"/>
    <lineage>
        <taxon>Bacteria</taxon>
        <taxon>Bacillati</taxon>
        <taxon>Actinomycetota</taxon>
        <taxon>Actinomycetes</taxon>
        <taxon>Kitasatosporales</taxon>
        <taxon>Streptomycetaceae</taxon>
        <taxon>Kitasatospora</taxon>
    </lineage>
</organism>
<dbReference type="RefSeq" id="WP_184920845.1">
    <property type="nucleotide sequence ID" value="NZ_JACHJR010000001.1"/>
</dbReference>
<dbReference type="SMART" id="SM00062">
    <property type="entry name" value="PBPb"/>
    <property type="match status" value="1"/>
</dbReference>
<feature type="signal peptide" evidence="2">
    <location>
        <begin position="1"/>
        <end position="26"/>
    </location>
</feature>
<dbReference type="AlphaFoldDB" id="A0A7W7WJP3"/>
<keyword evidence="1 2" id="KW-0732">Signal</keyword>
<accession>A0A7W7WJP3</accession>
<feature type="domain" description="Solute-binding protein family 3/N-terminal" evidence="3">
    <location>
        <begin position="50"/>
        <end position="291"/>
    </location>
</feature>
<dbReference type="EMBL" id="JACHJR010000001">
    <property type="protein sequence ID" value="MBB4950037.1"/>
    <property type="molecule type" value="Genomic_DNA"/>
</dbReference>
<dbReference type="Proteomes" id="UP000573327">
    <property type="component" value="Unassembled WGS sequence"/>
</dbReference>
<evidence type="ECO:0000256" key="2">
    <source>
        <dbReference type="SAM" id="SignalP"/>
    </source>
</evidence>
<dbReference type="InterPro" id="IPR001638">
    <property type="entry name" value="Solute-binding_3/MltF_N"/>
</dbReference>
<name>A0A7W7WJP3_9ACTN</name>
<comment type="caution">
    <text evidence="4">The sequence shown here is derived from an EMBL/GenBank/DDBJ whole genome shotgun (WGS) entry which is preliminary data.</text>
</comment>
<evidence type="ECO:0000313" key="4">
    <source>
        <dbReference type="EMBL" id="MBB4950037.1"/>
    </source>
</evidence>
<dbReference type="PANTHER" id="PTHR35936:SF17">
    <property type="entry name" value="ARGININE-BINDING EXTRACELLULAR PROTEIN ARTP"/>
    <property type="match status" value="1"/>
</dbReference>
<dbReference type="Gene3D" id="3.40.190.10">
    <property type="entry name" value="Periplasmic binding protein-like II"/>
    <property type="match status" value="2"/>
</dbReference>
<dbReference type="SUPFAM" id="SSF53850">
    <property type="entry name" value="Periplasmic binding protein-like II"/>
    <property type="match status" value="1"/>
</dbReference>
<dbReference type="PANTHER" id="PTHR35936">
    <property type="entry name" value="MEMBRANE-BOUND LYTIC MUREIN TRANSGLYCOSYLASE F"/>
    <property type="match status" value="1"/>
</dbReference>
<dbReference type="PROSITE" id="PS51257">
    <property type="entry name" value="PROKAR_LIPOPROTEIN"/>
    <property type="match status" value="1"/>
</dbReference>
<proteinExistence type="predicted"/>
<gene>
    <name evidence="4" type="ORF">F4556_005572</name>
</gene>
<evidence type="ECO:0000256" key="1">
    <source>
        <dbReference type="ARBA" id="ARBA00022729"/>
    </source>
</evidence>
<protein>
    <submittedName>
        <fullName evidence="4">Polar amino acid transport system substrate-binding protein</fullName>
    </submittedName>
</protein>
<evidence type="ECO:0000313" key="5">
    <source>
        <dbReference type="Proteomes" id="UP000573327"/>
    </source>
</evidence>
<dbReference type="CDD" id="cd01004">
    <property type="entry name" value="PBP2_MidA_like"/>
    <property type="match status" value="1"/>
</dbReference>
<sequence length="303" mass="32077">MSPFTSRSCHAVAVAVVGALLLSACGSDGTTADKVSLHDRLPEAVKTAGVIRVGGSFTAAPVIFKNPQGQPDGLDVDLAAAMEKVLGVRFEFEDAGPFANVLPGLFEKKYDIGMSGITDTRERQLGVDKNDKQINDGVDFVDYFMAGIGMVVSEGNPKGVAAIDDLCGRSVAVKKGTTHHDLVTRQQKACEHTGKLLKILETAADADALEAVRTGAAEVYVTDYPKAQHNATTIGGGKTFDLAGSQIQSRPFGIAVRKSDRELRDVLMKAMNALIRNGTYDELLAKRQLSAGAIQNSVVNGSQ</sequence>
<feature type="chain" id="PRO_5039015073" evidence="2">
    <location>
        <begin position="27"/>
        <end position="303"/>
    </location>
</feature>
<dbReference type="Pfam" id="PF00497">
    <property type="entry name" value="SBP_bac_3"/>
    <property type="match status" value="1"/>
</dbReference>